<evidence type="ECO:0000313" key="2">
    <source>
        <dbReference type="EMBL" id="PIO53206.1"/>
    </source>
</evidence>
<evidence type="ECO:0000313" key="3">
    <source>
        <dbReference type="Proteomes" id="UP000230423"/>
    </source>
</evidence>
<dbReference type="OrthoDB" id="193931at2759"/>
<dbReference type="Proteomes" id="UP000230423">
    <property type="component" value="Unassembled WGS sequence"/>
</dbReference>
<reference evidence="2 3" key="1">
    <citation type="submission" date="2015-09" db="EMBL/GenBank/DDBJ databases">
        <title>Draft genome of the parasitic nematode Teladorsagia circumcincta isolate WARC Sus (inbred).</title>
        <authorList>
            <person name="Mitreva M."/>
        </authorList>
    </citation>
    <scope>NUCLEOTIDE SEQUENCE [LARGE SCALE GENOMIC DNA]</scope>
    <source>
        <strain evidence="2 3">S</strain>
    </source>
</reference>
<accession>A0A2G9T5H8</accession>
<evidence type="ECO:0000256" key="1">
    <source>
        <dbReference type="SAM" id="MobiDB-lite"/>
    </source>
</evidence>
<feature type="non-terminal residue" evidence="2">
    <location>
        <position position="1"/>
    </location>
</feature>
<feature type="compositionally biased region" description="Basic and acidic residues" evidence="1">
    <location>
        <begin position="48"/>
        <end position="82"/>
    </location>
</feature>
<name>A0A2G9T5H8_TELCI</name>
<keyword evidence="3" id="KW-1185">Reference proteome</keyword>
<protein>
    <submittedName>
        <fullName evidence="2">Uncharacterized protein</fullName>
    </submittedName>
</protein>
<proteinExistence type="predicted"/>
<dbReference type="EMBL" id="KZ417212">
    <property type="protein sequence ID" value="PIO53206.1"/>
    <property type="molecule type" value="Genomic_DNA"/>
</dbReference>
<sequence length="145" mass="16820">DLADETDVFMEFGHLSNETRKKIEEFRRRRKQAEEYNENSPVKPPKTARKDGEQVAEMKSEDKSLRGIKDPAKEKDSDDPLERLRQIENRLGQQRKKNTLSNVPQTSILPEKVNIHKREAVRAVNITSSCSRFRTCWNHGIDGCI</sequence>
<feature type="region of interest" description="Disordered" evidence="1">
    <location>
        <begin position="14"/>
        <end position="82"/>
    </location>
</feature>
<gene>
    <name evidence="2" type="ORF">TELCIR_25469</name>
</gene>
<organism evidence="2 3">
    <name type="scientific">Teladorsagia circumcincta</name>
    <name type="common">Brown stomach worm</name>
    <name type="synonym">Ostertagia circumcincta</name>
    <dbReference type="NCBI Taxonomy" id="45464"/>
    <lineage>
        <taxon>Eukaryota</taxon>
        <taxon>Metazoa</taxon>
        <taxon>Ecdysozoa</taxon>
        <taxon>Nematoda</taxon>
        <taxon>Chromadorea</taxon>
        <taxon>Rhabditida</taxon>
        <taxon>Rhabditina</taxon>
        <taxon>Rhabditomorpha</taxon>
        <taxon>Strongyloidea</taxon>
        <taxon>Trichostrongylidae</taxon>
        <taxon>Teladorsagia</taxon>
    </lineage>
</organism>
<feature type="compositionally biased region" description="Basic and acidic residues" evidence="1">
    <location>
        <begin position="17"/>
        <end position="27"/>
    </location>
</feature>
<dbReference type="AlphaFoldDB" id="A0A2G9T5H8"/>